<accession>A0ABQ1L4N0</accession>
<dbReference type="Proteomes" id="UP000645462">
    <property type="component" value="Unassembled WGS sequence"/>
</dbReference>
<proteinExistence type="predicted"/>
<dbReference type="EMBL" id="BMFC01000013">
    <property type="protein sequence ID" value="GGC17647.1"/>
    <property type="molecule type" value="Genomic_DNA"/>
</dbReference>
<comment type="caution">
    <text evidence="1">The sequence shown here is derived from an EMBL/GenBank/DDBJ whole genome shotgun (WGS) entry which is preliminary data.</text>
</comment>
<evidence type="ECO:0000313" key="1">
    <source>
        <dbReference type="EMBL" id="GGC17647.1"/>
    </source>
</evidence>
<sequence>MTSGVSKGEGMNEQDHDWITLHRVRFAAPIAARDNSFSPVGGASVWRFCPQHVPGADALTTLTSEIWGGLGIWDRRAEAEAMLADQGAAIPCLAEAEAMLEAAYQDGRHRARMEQNRAGLMFDHSSFTRLRALHSQGDWEGDPFAELQEGAMT</sequence>
<evidence type="ECO:0000313" key="2">
    <source>
        <dbReference type="Proteomes" id="UP000645462"/>
    </source>
</evidence>
<keyword evidence="2" id="KW-1185">Reference proteome</keyword>
<gene>
    <name evidence="1" type="ORF">GCM10011363_37760</name>
</gene>
<protein>
    <submittedName>
        <fullName evidence="1">Uncharacterized protein</fullName>
    </submittedName>
</protein>
<name>A0ABQ1L4N0_9RHOB</name>
<organism evidence="1 2">
    <name type="scientific">Marivita lacus</name>
    <dbReference type="NCBI Taxonomy" id="1323742"/>
    <lineage>
        <taxon>Bacteria</taxon>
        <taxon>Pseudomonadati</taxon>
        <taxon>Pseudomonadota</taxon>
        <taxon>Alphaproteobacteria</taxon>
        <taxon>Rhodobacterales</taxon>
        <taxon>Roseobacteraceae</taxon>
        <taxon>Marivita</taxon>
    </lineage>
</organism>
<reference evidence="2" key="1">
    <citation type="journal article" date="2019" name="Int. J. Syst. Evol. Microbiol.">
        <title>The Global Catalogue of Microorganisms (GCM) 10K type strain sequencing project: providing services to taxonomists for standard genome sequencing and annotation.</title>
        <authorList>
            <consortium name="The Broad Institute Genomics Platform"/>
            <consortium name="The Broad Institute Genome Sequencing Center for Infectious Disease"/>
            <person name="Wu L."/>
            <person name="Ma J."/>
        </authorList>
    </citation>
    <scope>NUCLEOTIDE SEQUENCE [LARGE SCALE GENOMIC DNA]</scope>
    <source>
        <strain evidence="2">CGMCC 1.12478</strain>
    </source>
</reference>